<dbReference type="RefSeq" id="WP_188962560.1">
    <property type="nucleotide sequence ID" value="NZ_BMOE01000005.1"/>
</dbReference>
<dbReference type="InterPro" id="IPR036388">
    <property type="entry name" value="WH-like_DNA-bd_sf"/>
</dbReference>
<dbReference type="PANTHER" id="PTHR35807">
    <property type="entry name" value="TRANSCRIPTIONAL REGULATOR REDD-RELATED"/>
    <property type="match status" value="1"/>
</dbReference>
<reference evidence="2" key="2">
    <citation type="submission" date="2020-09" db="EMBL/GenBank/DDBJ databases">
        <authorList>
            <person name="Sun Q."/>
            <person name="Ohkuma M."/>
        </authorList>
    </citation>
    <scope>NUCLEOTIDE SEQUENCE</scope>
    <source>
        <strain evidence="2">JCM 14371</strain>
    </source>
</reference>
<dbReference type="AlphaFoldDB" id="A0A917UQ53"/>
<dbReference type="PANTHER" id="PTHR35807:SF1">
    <property type="entry name" value="TRANSCRIPTIONAL REGULATOR REDD"/>
    <property type="match status" value="1"/>
</dbReference>
<protein>
    <recommendedName>
        <fullName evidence="4">SARP family transcriptional regulator</fullName>
    </recommendedName>
</protein>
<reference evidence="2" key="1">
    <citation type="journal article" date="2014" name="Int. J. Syst. Evol. Microbiol.">
        <title>Complete genome sequence of Corynebacterium casei LMG S-19264T (=DSM 44701T), isolated from a smear-ripened cheese.</title>
        <authorList>
            <consortium name="US DOE Joint Genome Institute (JGI-PGF)"/>
            <person name="Walter F."/>
            <person name="Albersmeier A."/>
            <person name="Kalinowski J."/>
            <person name="Ruckert C."/>
        </authorList>
    </citation>
    <scope>NUCLEOTIDE SEQUENCE</scope>
    <source>
        <strain evidence="2">JCM 14371</strain>
    </source>
</reference>
<keyword evidence="3" id="KW-1185">Reference proteome</keyword>
<evidence type="ECO:0000256" key="1">
    <source>
        <dbReference type="SAM" id="MobiDB-lite"/>
    </source>
</evidence>
<dbReference type="EMBL" id="BMOE01000005">
    <property type="protein sequence ID" value="GGJ74094.1"/>
    <property type="molecule type" value="Genomic_DNA"/>
</dbReference>
<dbReference type="Gene3D" id="1.10.10.10">
    <property type="entry name" value="Winged helix-like DNA-binding domain superfamily/Winged helix DNA-binding domain"/>
    <property type="match status" value="1"/>
</dbReference>
<comment type="caution">
    <text evidence="2">The sequence shown here is derived from an EMBL/GenBank/DDBJ whole genome shotgun (WGS) entry which is preliminary data.</text>
</comment>
<organism evidence="2 3">
    <name type="scientific">Deinococcus aquiradiocola</name>
    <dbReference type="NCBI Taxonomy" id="393059"/>
    <lineage>
        <taxon>Bacteria</taxon>
        <taxon>Thermotogati</taxon>
        <taxon>Deinococcota</taxon>
        <taxon>Deinococci</taxon>
        <taxon>Deinococcales</taxon>
        <taxon>Deinococcaceae</taxon>
        <taxon>Deinococcus</taxon>
    </lineage>
</organism>
<proteinExistence type="predicted"/>
<dbReference type="Proteomes" id="UP000635726">
    <property type="component" value="Unassembled WGS sequence"/>
</dbReference>
<feature type="region of interest" description="Disordered" evidence="1">
    <location>
        <begin position="110"/>
        <end position="132"/>
    </location>
</feature>
<evidence type="ECO:0000313" key="2">
    <source>
        <dbReference type="EMBL" id="GGJ74094.1"/>
    </source>
</evidence>
<name>A0A917UQ53_9DEIO</name>
<dbReference type="Gene3D" id="1.25.40.10">
    <property type="entry name" value="Tetratricopeptide repeat domain"/>
    <property type="match status" value="1"/>
</dbReference>
<dbReference type="GO" id="GO:0006355">
    <property type="term" value="P:regulation of DNA-templated transcription"/>
    <property type="evidence" value="ECO:0007669"/>
    <property type="project" value="TreeGrafter"/>
</dbReference>
<evidence type="ECO:0008006" key="4">
    <source>
        <dbReference type="Google" id="ProtNLM"/>
    </source>
</evidence>
<dbReference type="GO" id="GO:0003677">
    <property type="term" value="F:DNA binding"/>
    <property type="evidence" value="ECO:0007669"/>
    <property type="project" value="TreeGrafter"/>
</dbReference>
<dbReference type="InterPro" id="IPR051677">
    <property type="entry name" value="AfsR-DnrI-RedD_regulator"/>
</dbReference>
<evidence type="ECO:0000313" key="3">
    <source>
        <dbReference type="Proteomes" id="UP000635726"/>
    </source>
</evidence>
<dbReference type="InterPro" id="IPR011990">
    <property type="entry name" value="TPR-like_helical_dom_sf"/>
</dbReference>
<sequence>MTIRGEAEFQLGQFTALLTLLEGRMDLNAEELCLVGRAELRFARYDAAELHLLRAALLGAQHASVEYAEVLFETGRTDEAARHLARALPDLQGTERGRALHLLTRLHLHPNVQPEPEGGEPQHEGASPDPHRHAAPALLLLAARDAQEAAQYFLRRGEEEEAGQVAVTLAEISLLGGDLDRAERLLRLALTVLNTAPDPGPRGRALLLLVRLFDLRGDDLAVQATVDELQALLTLEGTVRVRLAWQVLQAERCALKGDWDALDRETQGALPLAASLQDPLALGRLHLARAEGQIRRGPPADAAPAAAVRHHAGIITELARVPLAHDPHLWALEGRAALHRHDLDLAVPRLQAATSAFRRSGRPLDELRAALDLAACHAAAQDAAAMTAALQAALPRLLRLQERRALRALVEAHHDLLQDACQDPRLAPHVQALMDAADTQRQWVLPLRVLTLGEQHVMRRSQTLPLRTAVPLLAYLHLHPGSTRRDIQLALFPDRPPGAALSAVKLAIHALRRELGPDAVETSGPYRDKRYRLGPDPQLQFDTAALDQALQMQDVSRALHVYAGPFLPFHGEGEWVEAQRAEQLGNLKLLVRNRIDFCLRLDDWGNARLICQEFMTRDPDDLDAPRWLDEIRQRSEVILQHTASG</sequence>
<gene>
    <name evidence="2" type="ORF">GCM10008939_18010</name>
</gene>
<accession>A0A917UQ53</accession>